<dbReference type="EMBL" id="RBZU01000002">
    <property type="protein sequence ID" value="RKP57697.1"/>
    <property type="molecule type" value="Genomic_DNA"/>
</dbReference>
<evidence type="ECO:0000313" key="3">
    <source>
        <dbReference type="EMBL" id="RKP57697.1"/>
    </source>
</evidence>
<dbReference type="InterPro" id="IPR000073">
    <property type="entry name" value="AB_hydrolase_1"/>
</dbReference>
<keyword evidence="1" id="KW-0732">Signal</keyword>
<feature type="chain" id="PRO_5019828237" evidence="1">
    <location>
        <begin position="23"/>
        <end position="355"/>
    </location>
</feature>
<dbReference type="InterPro" id="IPR029058">
    <property type="entry name" value="AB_hydrolase_fold"/>
</dbReference>
<dbReference type="PROSITE" id="PS51257">
    <property type="entry name" value="PROKAR_LIPOPROTEIN"/>
    <property type="match status" value="1"/>
</dbReference>
<dbReference type="Pfam" id="PF00561">
    <property type="entry name" value="Abhydrolase_1"/>
    <property type="match status" value="1"/>
</dbReference>
<dbReference type="OrthoDB" id="9773293at2"/>
<evidence type="ECO:0000256" key="1">
    <source>
        <dbReference type="SAM" id="SignalP"/>
    </source>
</evidence>
<dbReference type="Proteomes" id="UP000270342">
    <property type="component" value="Unassembled WGS sequence"/>
</dbReference>
<dbReference type="PANTHER" id="PTHR43798">
    <property type="entry name" value="MONOACYLGLYCEROL LIPASE"/>
    <property type="match status" value="1"/>
</dbReference>
<comment type="caution">
    <text evidence="3">The sequence shown here is derived from an EMBL/GenBank/DDBJ whole genome shotgun (WGS) entry which is preliminary data.</text>
</comment>
<keyword evidence="3" id="KW-0378">Hydrolase</keyword>
<dbReference type="AlphaFoldDB" id="A0A494Y807"/>
<dbReference type="PRINTS" id="PR00111">
    <property type="entry name" value="ABHYDROLASE"/>
</dbReference>
<gene>
    <name evidence="3" type="ORF">D7S86_07095</name>
</gene>
<dbReference type="PANTHER" id="PTHR43798:SF33">
    <property type="entry name" value="HYDROLASE, PUTATIVE (AFU_ORTHOLOGUE AFUA_2G14860)-RELATED"/>
    <property type="match status" value="1"/>
</dbReference>
<dbReference type="SUPFAM" id="SSF53474">
    <property type="entry name" value="alpha/beta-Hydrolases"/>
    <property type="match status" value="1"/>
</dbReference>
<dbReference type="Gene3D" id="3.40.50.1820">
    <property type="entry name" value="alpha/beta hydrolase"/>
    <property type="match status" value="1"/>
</dbReference>
<feature type="signal peptide" evidence="1">
    <location>
        <begin position="1"/>
        <end position="22"/>
    </location>
</feature>
<reference evidence="3 4" key="1">
    <citation type="submission" date="2018-10" db="EMBL/GenBank/DDBJ databases">
        <title>Robbsia sp. DHC34, isolated from soil.</title>
        <authorList>
            <person name="Gao Z.-H."/>
            <person name="Qiu L.-H."/>
        </authorList>
    </citation>
    <scope>NUCLEOTIDE SEQUENCE [LARGE SCALE GENOMIC DNA]</scope>
    <source>
        <strain evidence="3 4">DHC34</strain>
    </source>
</reference>
<dbReference type="InterPro" id="IPR050266">
    <property type="entry name" value="AB_hydrolase_sf"/>
</dbReference>
<dbReference type="GO" id="GO:0046464">
    <property type="term" value="P:acylglycerol catabolic process"/>
    <property type="evidence" value="ECO:0007669"/>
    <property type="project" value="TreeGrafter"/>
</dbReference>
<dbReference type="GO" id="GO:0016020">
    <property type="term" value="C:membrane"/>
    <property type="evidence" value="ECO:0007669"/>
    <property type="project" value="TreeGrafter"/>
</dbReference>
<organism evidence="3 4">
    <name type="scientific">Pararobbsia silviterrae</name>
    <dbReference type="NCBI Taxonomy" id="1792498"/>
    <lineage>
        <taxon>Bacteria</taxon>
        <taxon>Pseudomonadati</taxon>
        <taxon>Pseudomonadota</taxon>
        <taxon>Betaproteobacteria</taxon>
        <taxon>Burkholderiales</taxon>
        <taxon>Burkholderiaceae</taxon>
        <taxon>Pararobbsia</taxon>
    </lineage>
</organism>
<sequence length="355" mass="38779">MKISSRLVWTLVASLLLGACQSAPVVSSNATPSGGDPAAPVYGAELEGFAYPYPVAYFSFHSQQQDLRMAYMDVAPAAGKANGRTAVLLHGKNYCAATWAPTIHVLSDAGYRVIAIDQIGFCKSSKPEHYQFSFQQLALNTHALLESLGIGPVTMIGHSTGGMLAIRYALTFTDQTRQLVLVDPIGLEDWRAKGVPPISVDQWYARELNTSADRIRTYEKNTYFAGQWRDDYEPAVQMLAGMYRGPQRARVAWNSALLYDMILTQPVYYELSQIRTPTLLIVGDKDTTAIGKEYAPADVRPTLGNYPALAHHAASVIPHVRLVEFPDAGHAPQMQDPAAFHAALLQGLSDPAVAR</sequence>
<evidence type="ECO:0000313" key="4">
    <source>
        <dbReference type="Proteomes" id="UP000270342"/>
    </source>
</evidence>
<proteinExistence type="predicted"/>
<accession>A0A494Y807</accession>
<feature type="domain" description="AB hydrolase-1" evidence="2">
    <location>
        <begin position="87"/>
        <end position="337"/>
    </location>
</feature>
<protein>
    <submittedName>
        <fullName evidence="3">Alpha/beta hydrolase</fullName>
    </submittedName>
</protein>
<keyword evidence="4" id="KW-1185">Reference proteome</keyword>
<evidence type="ECO:0000259" key="2">
    <source>
        <dbReference type="Pfam" id="PF00561"/>
    </source>
</evidence>
<name>A0A494Y807_9BURK</name>
<dbReference type="GO" id="GO:0047372">
    <property type="term" value="F:monoacylglycerol lipase activity"/>
    <property type="evidence" value="ECO:0007669"/>
    <property type="project" value="TreeGrafter"/>
</dbReference>
<dbReference type="RefSeq" id="WP_121084926.1">
    <property type="nucleotide sequence ID" value="NZ_RBZU01000002.1"/>
</dbReference>